<name>I8RH22_9FIRM</name>
<dbReference type="PATRIC" id="fig|1149862.3.peg.3464"/>
<evidence type="ECO:0000313" key="2">
    <source>
        <dbReference type="Proteomes" id="UP000004324"/>
    </source>
</evidence>
<dbReference type="EMBL" id="AKVJ01000031">
    <property type="protein sequence ID" value="EIW17140.1"/>
    <property type="molecule type" value="Genomic_DNA"/>
</dbReference>
<gene>
    <name evidence="1" type="ORF">FB4_4496</name>
</gene>
<comment type="caution">
    <text evidence="1">The sequence shown here is derived from an EMBL/GenBank/DDBJ whole genome shotgun (WGS) entry which is preliminary data.</text>
</comment>
<proteinExistence type="predicted"/>
<dbReference type="RefSeq" id="WP_007936437.1">
    <property type="nucleotide sequence ID" value="NZ_AKVJ01000031.1"/>
</dbReference>
<organism evidence="1 2">
    <name type="scientific">Pelosinus fermentans B4</name>
    <dbReference type="NCBI Taxonomy" id="1149862"/>
    <lineage>
        <taxon>Bacteria</taxon>
        <taxon>Bacillati</taxon>
        <taxon>Bacillota</taxon>
        <taxon>Negativicutes</taxon>
        <taxon>Selenomonadales</taxon>
        <taxon>Sporomusaceae</taxon>
        <taxon>Pelosinus</taxon>
    </lineage>
</organism>
<dbReference type="OrthoDB" id="1681699at2"/>
<evidence type="ECO:0000313" key="1">
    <source>
        <dbReference type="EMBL" id="EIW17140.1"/>
    </source>
</evidence>
<keyword evidence="2" id="KW-1185">Reference proteome</keyword>
<dbReference type="AlphaFoldDB" id="I8RH22"/>
<reference evidence="1 2" key="1">
    <citation type="journal article" date="2012" name="J. Bacteriol.">
        <title>Draft Genome Sequences for Two Metal-Reducing Pelosinus fermentans Strains Isolated from a Cr(VI)-Contaminated Site and for Type Strain R7.</title>
        <authorList>
            <person name="Brown S.D."/>
            <person name="Podar M."/>
            <person name="Klingeman D.M."/>
            <person name="Johnson C.M."/>
            <person name="Yang Z.K."/>
            <person name="Utturkar S.M."/>
            <person name="Land M.L."/>
            <person name="Mosher J.J."/>
            <person name="Hurt R.A.Jr."/>
            <person name="Phelps T.J."/>
            <person name="Palumbo A.V."/>
            <person name="Arkin A.P."/>
            <person name="Hazen T.C."/>
            <person name="Elias D.A."/>
        </authorList>
    </citation>
    <scope>NUCLEOTIDE SEQUENCE [LARGE SCALE GENOMIC DNA]</scope>
    <source>
        <strain evidence="1 2">B4</strain>
    </source>
</reference>
<sequence>MVQELSHVVCKNCAARLAKWCYKRYWWFRLVREPLLLGMRILAWWHGIDARTHKVRNNECHGCIRFMKAELTAKSSIFCFFDKIIGKKVSKLRDSMLTQDQLDEAKRYAREVSN</sequence>
<accession>I8RH22</accession>
<dbReference type="Proteomes" id="UP000004324">
    <property type="component" value="Unassembled WGS sequence"/>
</dbReference>
<protein>
    <submittedName>
        <fullName evidence="1">Nitroreductase</fullName>
    </submittedName>
</protein>